<dbReference type="Proteomes" id="UP000707451">
    <property type="component" value="Unassembled WGS sequence"/>
</dbReference>
<keyword evidence="2" id="KW-1185">Reference proteome</keyword>
<accession>A0A9P8BQS4</accession>
<evidence type="ECO:0000313" key="2">
    <source>
        <dbReference type="Proteomes" id="UP000707451"/>
    </source>
</evidence>
<proteinExistence type="predicted"/>
<gene>
    <name evidence="1" type="ORF">KI688_002552</name>
</gene>
<dbReference type="AlphaFoldDB" id="A0A9P8BQS4"/>
<sequence>MLEYTEKFIGELAIASSRRHSATVNPYPGSNHILRFTHSERTLKKGKKMRAEDDYLTLGSIHLQAVDGPANVTFI</sequence>
<comment type="caution">
    <text evidence="1">The sequence shown here is derived from an EMBL/GenBank/DDBJ whole genome shotgun (WGS) entry which is preliminary data.</text>
</comment>
<evidence type="ECO:0000313" key="1">
    <source>
        <dbReference type="EMBL" id="KAG9065229.1"/>
    </source>
</evidence>
<dbReference type="EMBL" id="JAHRHY010000012">
    <property type="protein sequence ID" value="KAG9065229.1"/>
    <property type="molecule type" value="Genomic_DNA"/>
</dbReference>
<organism evidence="1 2">
    <name type="scientific">Linnemannia hyalina</name>
    <dbReference type="NCBI Taxonomy" id="64524"/>
    <lineage>
        <taxon>Eukaryota</taxon>
        <taxon>Fungi</taxon>
        <taxon>Fungi incertae sedis</taxon>
        <taxon>Mucoromycota</taxon>
        <taxon>Mortierellomycotina</taxon>
        <taxon>Mortierellomycetes</taxon>
        <taxon>Mortierellales</taxon>
        <taxon>Mortierellaceae</taxon>
        <taxon>Linnemannia</taxon>
    </lineage>
</organism>
<name>A0A9P8BQS4_9FUNG</name>
<reference evidence="1" key="1">
    <citation type="submission" date="2021-06" db="EMBL/GenBank/DDBJ databases">
        <title>Genome Sequence of Mortierella hyaline Strain SCG-10, a Cold-Adapted, Nitrate-Reducing Fungus Isolated from Soil in Minnesota, USA.</title>
        <authorList>
            <person name="Aldossari N."/>
        </authorList>
    </citation>
    <scope>NUCLEOTIDE SEQUENCE</scope>
    <source>
        <strain evidence="1">SCG-10</strain>
    </source>
</reference>
<protein>
    <submittedName>
        <fullName evidence="1">Uncharacterized protein</fullName>
    </submittedName>
</protein>